<comment type="caution">
    <text evidence="5">The sequence shown here is derived from an EMBL/GenBank/DDBJ whole genome shotgun (WGS) entry which is preliminary data.</text>
</comment>
<feature type="domain" description="HTH lysR-type" evidence="4">
    <location>
        <begin position="1"/>
        <end position="59"/>
    </location>
</feature>
<dbReference type="PANTHER" id="PTHR30126:SF91">
    <property type="entry name" value="LYSR FAMILY TRANSCRIPTIONAL REGULATOR"/>
    <property type="match status" value="1"/>
</dbReference>
<dbReference type="PANTHER" id="PTHR30126">
    <property type="entry name" value="HTH-TYPE TRANSCRIPTIONAL REGULATOR"/>
    <property type="match status" value="1"/>
</dbReference>
<comment type="similarity">
    <text evidence="1">Belongs to the LysR transcriptional regulatory family.</text>
</comment>
<keyword evidence="6" id="KW-1185">Reference proteome</keyword>
<organism evidence="5 6">
    <name type="scientific">Shimia sagamensis</name>
    <dbReference type="NCBI Taxonomy" id="1566352"/>
    <lineage>
        <taxon>Bacteria</taxon>
        <taxon>Pseudomonadati</taxon>
        <taxon>Pseudomonadota</taxon>
        <taxon>Alphaproteobacteria</taxon>
        <taxon>Rhodobacterales</taxon>
        <taxon>Roseobacteraceae</taxon>
    </lineage>
</organism>
<dbReference type="Gene3D" id="1.10.10.10">
    <property type="entry name" value="Winged helix-like DNA-binding domain superfamily/Winged helix DNA-binding domain"/>
    <property type="match status" value="1"/>
</dbReference>
<dbReference type="PROSITE" id="PS50931">
    <property type="entry name" value="HTH_LYSR"/>
    <property type="match status" value="1"/>
</dbReference>
<proteinExistence type="inferred from homology"/>
<keyword evidence="2" id="KW-0805">Transcription regulation</keyword>
<dbReference type="InterPro" id="IPR036388">
    <property type="entry name" value="WH-like_DNA-bd_sf"/>
</dbReference>
<dbReference type="Pfam" id="PF00126">
    <property type="entry name" value="HTH_1"/>
    <property type="match status" value="1"/>
</dbReference>
<evidence type="ECO:0000256" key="1">
    <source>
        <dbReference type="ARBA" id="ARBA00009437"/>
    </source>
</evidence>
<dbReference type="Proteomes" id="UP001157961">
    <property type="component" value="Unassembled WGS sequence"/>
</dbReference>
<dbReference type="InterPro" id="IPR000847">
    <property type="entry name" value="LysR_HTH_N"/>
</dbReference>
<name>A0ABY1NYX0_9RHOB</name>
<evidence type="ECO:0000313" key="6">
    <source>
        <dbReference type="Proteomes" id="UP001157961"/>
    </source>
</evidence>
<evidence type="ECO:0000259" key="4">
    <source>
        <dbReference type="PROSITE" id="PS50931"/>
    </source>
</evidence>
<dbReference type="EMBL" id="FXTY01000004">
    <property type="protein sequence ID" value="SMP22290.1"/>
    <property type="molecule type" value="Genomic_DNA"/>
</dbReference>
<keyword evidence="3" id="KW-0804">Transcription</keyword>
<gene>
    <name evidence="5" type="ORF">SAMN06265373_104151</name>
</gene>
<sequence>MTNLVHLNVVATICDLSSFQLASEMRSKARSAVSYSVKQVEELYQIQIFDRSGHRPTLTRDGRVLLTQIRHLLASGGAFRTTKSVAGSPHFAHAHNPRAGAWVIVKQGCQLLCHCTGQLFHISDGHRAVIVAGHVVANPNCQ</sequence>
<evidence type="ECO:0000256" key="3">
    <source>
        <dbReference type="ARBA" id="ARBA00023163"/>
    </source>
</evidence>
<accession>A0ABY1NYX0</accession>
<evidence type="ECO:0000256" key="2">
    <source>
        <dbReference type="ARBA" id="ARBA00023015"/>
    </source>
</evidence>
<dbReference type="InterPro" id="IPR036390">
    <property type="entry name" value="WH_DNA-bd_sf"/>
</dbReference>
<reference evidence="5 6" key="1">
    <citation type="submission" date="2017-05" db="EMBL/GenBank/DDBJ databases">
        <authorList>
            <person name="Varghese N."/>
            <person name="Submissions S."/>
        </authorList>
    </citation>
    <scope>NUCLEOTIDE SEQUENCE [LARGE SCALE GENOMIC DNA]</scope>
    <source>
        <strain evidence="5 6">DSM 29734</strain>
    </source>
</reference>
<evidence type="ECO:0000313" key="5">
    <source>
        <dbReference type="EMBL" id="SMP22290.1"/>
    </source>
</evidence>
<dbReference type="SUPFAM" id="SSF46785">
    <property type="entry name" value="Winged helix' DNA-binding domain"/>
    <property type="match status" value="1"/>
</dbReference>
<protein>
    <submittedName>
        <fullName evidence="5">Regulatory helix-turn-helix protein, lysR family</fullName>
    </submittedName>
</protein>